<dbReference type="GO" id="GO:0016779">
    <property type="term" value="F:nucleotidyltransferase activity"/>
    <property type="evidence" value="ECO:0007669"/>
    <property type="project" value="InterPro"/>
</dbReference>
<organism evidence="2 3">
    <name type="scientific">Candidatus Uhrbacteria bacterium CG10_big_fil_rev_8_21_14_0_10_48_16</name>
    <dbReference type="NCBI Taxonomy" id="1975038"/>
    <lineage>
        <taxon>Bacteria</taxon>
        <taxon>Candidatus Uhriibacteriota</taxon>
    </lineage>
</organism>
<evidence type="ECO:0000259" key="1">
    <source>
        <dbReference type="Pfam" id="PF01909"/>
    </source>
</evidence>
<dbReference type="InterPro" id="IPR043519">
    <property type="entry name" value="NT_sf"/>
</dbReference>
<dbReference type="Proteomes" id="UP000231436">
    <property type="component" value="Unassembled WGS sequence"/>
</dbReference>
<sequence>MWREATLKDWKTFVSGGYTLNRRNLMGYLYTLDDIRQERIPRTEDYVHMYGVLEAALEEPHFLAASLFGSLRRGDWTLRSDVDVMAVTRQADHAIAQEHIKLLEGEARRRHIRLSAHLHTVAEARRGEHPFDSSHRLTMRELVAEGLAKGVPHQWYLCPGQDIRPDMLRRLCRVLEATSGTTHRFNKIKDDRELDAWIQQEWAKGDRPMRLYIGFVRWLMWWEHQSPFPDGKEEVVEAFMKEPEFSDFHEEVDELRALDAQYDDLFEAVRNDDGIDQPLYQQSTRNIISRVLHTSVGLLSRAIGRLGSLLSQTTSQVAA</sequence>
<dbReference type="EMBL" id="PFEU01000007">
    <property type="protein sequence ID" value="PJE77017.1"/>
    <property type="molecule type" value="Genomic_DNA"/>
</dbReference>
<evidence type="ECO:0000313" key="2">
    <source>
        <dbReference type="EMBL" id="PJE77017.1"/>
    </source>
</evidence>
<protein>
    <recommendedName>
        <fullName evidence="1">Polymerase nucleotidyl transferase domain-containing protein</fullName>
    </recommendedName>
</protein>
<comment type="caution">
    <text evidence="2">The sequence shown here is derived from an EMBL/GenBank/DDBJ whole genome shotgun (WGS) entry which is preliminary data.</text>
</comment>
<dbReference type="InterPro" id="IPR002934">
    <property type="entry name" value="Polymerase_NTP_transf_dom"/>
</dbReference>
<dbReference type="SUPFAM" id="SSF81301">
    <property type="entry name" value="Nucleotidyltransferase"/>
    <property type="match status" value="1"/>
</dbReference>
<dbReference type="Gene3D" id="3.30.460.10">
    <property type="entry name" value="Beta Polymerase, domain 2"/>
    <property type="match status" value="1"/>
</dbReference>
<name>A0A2M8LHV1_9BACT</name>
<evidence type="ECO:0000313" key="3">
    <source>
        <dbReference type="Proteomes" id="UP000231436"/>
    </source>
</evidence>
<dbReference type="AlphaFoldDB" id="A0A2M8LHV1"/>
<dbReference type="Pfam" id="PF01909">
    <property type="entry name" value="NTP_transf_2"/>
    <property type="match status" value="1"/>
</dbReference>
<reference evidence="3" key="1">
    <citation type="submission" date="2017-09" db="EMBL/GenBank/DDBJ databases">
        <title>Depth-based differentiation of microbial function through sediment-hosted aquifers and enrichment of novel symbionts in the deep terrestrial subsurface.</title>
        <authorList>
            <person name="Probst A.J."/>
            <person name="Ladd B."/>
            <person name="Jarett J.K."/>
            <person name="Geller-Mcgrath D.E."/>
            <person name="Sieber C.M.K."/>
            <person name="Emerson J.B."/>
            <person name="Anantharaman K."/>
            <person name="Thomas B.C."/>
            <person name="Malmstrom R."/>
            <person name="Stieglmeier M."/>
            <person name="Klingl A."/>
            <person name="Woyke T."/>
            <person name="Ryan C.M."/>
            <person name="Banfield J.F."/>
        </authorList>
    </citation>
    <scope>NUCLEOTIDE SEQUENCE [LARGE SCALE GENOMIC DNA]</scope>
</reference>
<accession>A0A2M8LHV1</accession>
<feature type="domain" description="Polymerase nucleotidyl transferase" evidence="1">
    <location>
        <begin position="66"/>
        <end position="110"/>
    </location>
</feature>
<dbReference type="CDD" id="cd05403">
    <property type="entry name" value="NT_KNTase_like"/>
    <property type="match status" value="1"/>
</dbReference>
<gene>
    <name evidence="2" type="ORF">COV05_01180</name>
</gene>
<proteinExistence type="predicted"/>